<keyword evidence="4" id="KW-1185">Reference proteome</keyword>
<evidence type="ECO:0000313" key="3">
    <source>
        <dbReference type="EMBL" id="VDI68113.1"/>
    </source>
</evidence>
<gene>
    <name evidence="3" type="ORF">MGAL_10B005572</name>
</gene>
<dbReference type="PROSITE" id="PS50041">
    <property type="entry name" value="C_TYPE_LECTIN_2"/>
    <property type="match status" value="1"/>
</dbReference>
<dbReference type="InterPro" id="IPR016187">
    <property type="entry name" value="CTDL_fold"/>
</dbReference>
<dbReference type="OrthoDB" id="6126016at2759"/>
<comment type="caution">
    <text evidence="3">The sequence shown here is derived from an EMBL/GenBank/DDBJ whole genome shotgun (WGS) entry which is preliminary data.</text>
</comment>
<dbReference type="SUPFAM" id="SSF56436">
    <property type="entry name" value="C-type lectin-like"/>
    <property type="match status" value="1"/>
</dbReference>
<evidence type="ECO:0000259" key="2">
    <source>
        <dbReference type="PROSITE" id="PS50041"/>
    </source>
</evidence>
<dbReference type="AlphaFoldDB" id="A0A8B6GRZ6"/>
<protein>
    <recommendedName>
        <fullName evidence="2">C-type lectin domain-containing protein</fullName>
    </recommendedName>
</protein>
<dbReference type="EMBL" id="UYJE01008882">
    <property type="protein sequence ID" value="VDI68113.1"/>
    <property type="molecule type" value="Genomic_DNA"/>
</dbReference>
<dbReference type="InterPro" id="IPR001304">
    <property type="entry name" value="C-type_lectin-like"/>
</dbReference>
<sequence length="281" mass="31432">MDQAVIKDLETQNEVQNFLTTSTSGSISRIWIGLFWSSRDLSFKWVDNETQGSWSNWDAGEPNCMELTEEFCPALYDQNCIRMQLTANLWFWKTHGCYNQYSVLCQSCTDTTIVSSTSANTMESSTTRIAYSSPNTSSNKLSTNGGTETAAVTFIDKDSPTTEGYIETSKNQITDYDTKPQTGHHASSSKPTTRTLNTSTIGKDDCKSKSNGCQCQKIMSNTTESVKMSDYIWIRKCEVQTLIDSGVLKVIDCPYTCTCSSRDTNEANSATHEMFVCIKRR</sequence>
<dbReference type="CDD" id="cd00037">
    <property type="entry name" value="CLECT"/>
    <property type="match status" value="1"/>
</dbReference>
<proteinExistence type="predicted"/>
<feature type="domain" description="C-type lectin" evidence="2">
    <location>
        <begin position="4"/>
        <end position="106"/>
    </location>
</feature>
<reference evidence="3" key="1">
    <citation type="submission" date="2018-11" db="EMBL/GenBank/DDBJ databases">
        <authorList>
            <person name="Alioto T."/>
            <person name="Alioto T."/>
        </authorList>
    </citation>
    <scope>NUCLEOTIDE SEQUENCE</scope>
</reference>
<dbReference type="Proteomes" id="UP000596742">
    <property type="component" value="Unassembled WGS sequence"/>
</dbReference>
<evidence type="ECO:0000256" key="1">
    <source>
        <dbReference type="SAM" id="MobiDB-lite"/>
    </source>
</evidence>
<feature type="region of interest" description="Disordered" evidence="1">
    <location>
        <begin position="176"/>
        <end position="196"/>
    </location>
</feature>
<dbReference type="Gene3D" id="3.10.100.10">
    <property type="entry name" value="Mannose-Binding Protein A, subunit A"/>
    <property type="match status" value="1"/>
</dbReference>
<name>A0A8B6GRZ6_MYTGA</name>
<dbReference type="InterPro" id="IPR016186">
    <property type="entry name" value="C-type_lectin-like/link_sf"/>
</dbReference>
<evidence type="ECO:0000313" key="4">
    <source>
        <dbReference type="Proteomes" id="UP000596742"/>
    </source>
</evidence>
<organism evidence="3 4">
    <name type="scientific">Mytilus galloprovincialis</name>
    <name type="common">Mediterranean mussel</name>
    <dbReference type="NCBI Taxonomy" id="29158"/>
    <lineage>
        <taxon>Eukaryota</taxon>
        <taxon>Metazoa</taxon>
        <taxon>Spiralia</taxon>
        <taxon>Lophotrochozoa</taxon>
        <taxon>Mollusca</taxon>
        <taxon>Bivalvia</taxon>
        <taxon>Autobranchia</taxon>
        <taxon>Pteriomorphia</taxon>
        <taxon>Mytilida</taxon>
        <taxon>Mytiloidea</taxon>
        <taxon>Mytilidae</taxon>
        <taxon>Mytilinae</taxon>
        <taxon>Mytilus</taxon>
    </lineage>
</organism>
<accession>A0A8B6GRZ6</accession>